<feature type="domain" description="Ig-like" evidence="7">
    <location>
        <begin position="411"/>
        <end position="493"/>
    </location>
</feature>
<evidence type="ECO:0000256" key="4">
    <source>
        <dbReference type="ARBA" id="ARBA00023180"/>
    </source>
</evidence>
<evidence type="ECO:0000259" key="7">
    <source>
        <dbReference type="PROSITE" id="PS50835"/>
    </source>
</evidence>
<gene>
    <name evidence="8" type="ORF">LOTGIDRAFT_175708</name>
</gene>
<reference evidence="8 9" key="1">
    <citation type="journal article" date="2013" name="Nature">
        <title>Insights into bilaterian evolution from three spiralian genomes.</title>
        <authorList>
            <person name="Simakov O."/>
            <person name="Marletaz F."/>
            <person name="Cho S.J."/>
            <person name="Edsinger-Gonzales E."/>
            <person name="Havlak P."/>
            <person name="Hellsten U."/>
            <person name="Kuo D.H."/>
            <person name="Larsson T."/>
            <person name="Lv J."/>
            <person name="Arendt D."/>
            <person name="Savage R."/>
            <person name="Osoegawa K."/>
            <person name="de Jong P."/>
            <person name="Grimwood J."/>
            <person name="Chapman J.A."/>
            <person name="Shapiro H."/>
            <person name="Aerts A."/>
            <person name="Otillar R.P."/>
            <person name="Terry A.Y."/>
            <person name="Boore J.L."/>
            <person name="Grigoriev I.V."/>
            <person name="Lindberg D.R."/>
            <person name="Seaver E.C."/>
            <person name="Weisblat D.A."/>
            <person name="Putnam N.H."/>
            <person name="Rokhsar D.S."/>
        </authorList>
    </citation>
    <scope>NUCLEOTIDE SEQUENCE [LARGE SCALE GENOMIC DNA]</scope>
</reference>
<feature type="transmembrane region" description="Helical" evidence="6">
    <location>
        <begin position="623"/>
        <end position="642"/>
    </location>
</feature>
<dbReference type="Pfam" id="PF07679">
    <property type="entry name" value="I-set"/>
    <property type="match status" value="1"/>
</dbReference>
<dbReference type="InterPro" id="IPR007110">
    <property type="entry name" value="Ig-like_dom"/>
</dbReference>
<evidence type="ECO:0000256" key="2">
    <source>
        <dbReference type="ARBA" id="ARBA00023136"/>
    </source>
</evidence>
<dbReference type="GeneID" id="20243346"/>
<dbReference type="PANTHER" id="PTHR11640:SF164">
    <property type="entry name" value="MAM DOMAIN-CONTAINING GLYCOSYLPHOSPHATIDYLINOSITOL ANCHOR PROTEIN 1"/>
    <property type="match status" value="1"/>
</dbReference>
<dbReference type="InterPro" id="IPR013783">
    <property type="entry name" value="Ig-like_fold"/>
</dbReference>
<keyword evidence="6" id="KW-0812">Transmembrane</keyword>
<dbReference type="KEGG" id="lgi:LOTGIDRAFT_175708"/>
<feature type="domain" description="Ig-like" evidence="7">
    <location>
        <begin position="754"/>
        <end position="828"/>
    </location>
</feature>
<evidence type="ECO:0000313" key="9">
    <source>
        <dbReference type="Proteomes" id="UP000030746"/>
    </source>
</evidence>
<dbReference type="Pfam" id="PF13927">
    <property type="entry name" value="Ig_3"/>
    <property type="match status" value="1"/>
</dbReference>
<comment type="subcellular location">
    <subcellularLocation>
        <location evidence="1">Membrane</location>
        <topology evidence="1">Single-pass type I membrane protein</topology>
    </subcellularLocation>
</comment>
<dbReference type="OrthoDB" id="10055806at2759"/>
<keyword evidence="2 6" id="KW-0472">Membrane</keyword>
<keyword evidence="3" id="KW-1015">Disulfide bond</keyword>
<dbReference type="SUPFAM" id="SSF48726">
    <property type="entry name" value="Immunoglobulin"/>
    <property type="match status" value="5"/>
</dbReference>
<evidence type="ECO:0000313" key="8">
    <source>
        <dbReference type="EMBL" id="ESO92295.1"/>
    </source>
</evidence>
<dbReference type="InterPro" id="IPR036179">
    <property type="entry name" value="Ig-like_dom_sf"/>
</dbReference>
<dbReference type="GO" id="GO:0098609">
    <property type="term" value="P:cell-cell adhesion"/>
    <property type="evidence" value="ECO:0007669"/>
    <property type="project" value="TreeGrafter"/>
</dbReference>
<proteinExistence type="predicted"/>
<dbReference type="GO" id="GO:0005911">
    <property type="term" value="C:cell-cell junction"/>
    <property type="evidence" value="ECO:0007669"/>
    <property type="project" value="TreeGrafter"/>
</dbReference>
<dbReference type="Proteomes" id="UP000030746">
    <property type="component" value="Unassembled WGS sequence"/>
</dbReference>
<evidence type="ECO:0000256" key="6">
    <source>
        <dbReference type="SAM" id="Phobius"/>
    </source>
</evidence>
<evidence type="ECO:0000256" key="5">
    <source>
        <dbReference type="ARBA" id="ARBA00023319"/>
    </source>
</evidence>
<dbReference type="AlphaFoldDB" id="V4AB23"/>
<sequence>MEYKCILIVIVYLPVLITGQYTIRGIPESYAELGENYTLQCNVTDSPSVLDFRRNNIVVCNMINCESSSTDNRYKCGCINNNNKQLYLNISNINKQDDTTWSCRGNSGGQGSSNVSVYYGPENIRFNPTSDNIDVIEGKSQSVNCLADCKPDCHITWSKDGSTTILNNTLSLSTRDQTGSYNCTVKHTVLNKQLTKQLNVQIYYGRDELAFSPDVTSINIIEDGPDELAFSADVTSNNIIEGRDQTIICLTDCYQCNYKWTGPVSSPTKDLVFTQIKRNQEGNYRCEATNIKNTIPKTRSKSIQINVHCQYTIRGVPESYAVLGENYTLQCDVTPSSVEFRINNIVVCNILSSTCESQSTDNRYKCGCINNNNTQLYLSISNINNQDDTTWSCNGNSGGQGSINVSVYYPPYITSIISDAVNNEIDEGSDVIFNCNVDSKPVSTITWSSSTSTDSNTGQQWTLAQAKCQDTGIYTCTANNGIGQSTTKSLPLNIRCSPRINGDLKDEVMNRLGEEVTLSIDVIAYPKPSFNWIQESTGQELTPDTAQQVAINNYISSLTIIIQQSSFGNYIVTVNNSIGDDKSYTIKIIDGDPGTKPVSVEQSGYQKGLSTGIGTGIGIGIDIGIGITLVCVFLVLLTIFIYRKYHPANRKLPEENHYIVTLSTTDWFGRIEKFKSLYHYISYATFSNRNPEGQYTIRGVPESYAVFGENYTLQCTVTDSPSLVDFRGNNDVVCTMINCGSQPIDNRYKCRYGPENIKFNPTCDNIDVTEGKNQSVKCLADCKPDCNITWSKDGSPTILNNPLSLSTSDQTGSYTCTVRHTVLNKQLTKQLNVQIYYGPDKLTFSPDVSRINIIEGRDQTITYGPDELTFSSDVTSINIIEDGPDELTFSSDVTSIK</sequence>
<keyword evidence="6" id="KW-1133">Transmembrane helix</keyword>
<dbReference type="RefSeq" id="XP_009057022.1">
    <property type="nucleotide sequence ID" value="XM_009058774.1"/>
</dbReference>
<dbReference type="CTD" id="20243346"/>
<evidence type="ECO:0000256" key="3">
    <source>
        <dbReference type="ARBA" id="ARBA00023157"/>
    </source>
</evidence>
<dbReference type="InterPro" id="IPR013098">
    <property type="entry name" value="Ig_I-set"/>
</dbReference>
<dbReference type="InterPro" id="IPR051275">
    <property type="entry name" value="Cell_adhesion_signaling"/>
</dbReference>
<dbReference type="GO" id="GO:0050839">
    <property type="term" value="F:cell adhesion molecule binding"/>
    <property type="evidence" value="ECO:0007669"/>
    <property type="project" value="TreeGrafter"/>
</dbReference>
<dbReference type="PANTHER" id="PTHR11640">
    <property type="entry name" value="NEPHRIN"/>
    <property type="match status" value="1"/>
</dbReference>
<protein>
    <recommendedName>
        <fullName evidence="7">Ig-like domain-containing protein</fullName>
    </recommendedName>
</protein>
<keyword evidence="5" id="KW-0393">Immunoglobulin domain</keyword>
<keyword evidence="4" id="KW-0325">Glycoprotein</keyword>
<dbReference type="InterPro" id="IPR003599">
    <property type="entry name" value="Ig_sub"/>
</dbReference>
<feature type="domain" description="Ig-like" evidence="7">
    <location>
        <begin position="121"/>
        <end position="195"/>
    </location>
</feature>
<evidence type="ECO:0000256" key="1">
    <source>
        <dbReference type="ARBA" id="ARBA00004479"/>
    </source>
</evidence>
<feature type="domain" description="Ig-like" evidence="7">
    <location>
        <begin position="14"/>
        <end position="116"/>
    </location>
</feature>
<dbReference type="SMART" id="SM00409">
    <property type="entry name" value="IG"/>
    <property type="match status" value="7"/>
</dbReference>
<dbReference type="OMA" id="SCEITSH"/>
<feature type="domain" description="Ig-like" evidence="7">
    <location>
        <begin position="498"/>
        <end position="585"/>
    </location>
</feature>
<dbReference type="InterPro" id="IPR003598">
    <property type="entry name" value="Ig_sub2"/>
</dbReference>
<accession>V4AB23</accession>
<dbReference type="HOGENOM" id="CLU_322688_0_0_1"/>
<dbReference type="EMBL" id="KB202096">
    <property type="protein sequence ID" value="ESO92295.1"/>
    <property type="molecule type" value="Genomic_DNA"/>
</dbReference>
<dbReference type="Gene3D" id="2.60.40.10">
    <property type="entry name" value="Immunoglobulins"/>
    <property type="match status" value="6"/>
</dbReference>
<dbReference type="PROSITE" id="PS50835">
    <property type="entry name" value="IG_LIKE"/>
    <property type="match status" value="6"/>
</dbReference>
<dbReference type="PROSITE" id="PS00290">
    <property type="entry name" value="IG_MHC"/>
    <property type="match status" value="1"/>
</dbReference>
<dbReference type="GO" id="GO:0005886">
    <property type="term" value="C:plasma membrane"/>
    <property type="evidence" value="ECO:0007669"/>
    <property type="project" value="TreeGrafter"/>
</dbReference>
<keyword evidence="9" id="KW-1185">Reference proteome</keyword>
<dbReference type="SMART" id="SM00408">
    <property type="entry name" value="IGc2"/>
    <property type="match status" value="5"/>
</dbReference>
<dbReference type="InterPro" id="IPR003006">
    <property type="entry name" value="Ig/MHC_CS"/>
</dbReference>
<name>V4AB23_LOTGI</name>
<feature type="domain" description="Ig-like" evidence="7">
    <location>
        <begin position="213"/>
        <end position="304"/>
    </location>
</feature>
<organism evidence="8 9">
    <name type="scientific">Lottia gigantea</name>
    <name type="common">Giant owl limpet</name>
    <dbReference type="NCBI Taxonomy" id="225164"/>
    <lineage>
        <taxon>Eukaryota</taxon>
        <taxon>Metazoa</taxon>
        <taxon>Spiralia</taxon>
        <taxon>Lophotrochozoa</taxon>
        <taxon>Mollusca</taxon>
        <taxon>Gastropoda</taxon>
        <taxon>Patellogastropoda</taxon>
        <taxon>Lottioidea</taxon>
        <taxon>Lottiidae</taxon>
        <taxon>Lottia</taxon>
    </lineage>
</organism>